<keyword evidence="9" id="KW-1185">Reference proteome</keyword>
<feature type="transmembrane region" description="Helical" evidence="6">
    <location>
        <begin position="116"/>
        <end position="140"/>
    </location>
</feature>
<evidence type="ECO:0000256" key="3">
    <source>
        <dbReference type="ARBA" id="ARBA00022989"/>
    </source>
</evidence>
<dbReference type="PANTHER" id="PTHR13439">
    <property type="entry name" value="CT120 PROTEIN"/>
    <property type="match status" value="1"/>
</dbReference>
<feature type="transmembrane region" description="Helical" evidence="6">
    <location>
        <begin position="147"/>
        <end position="163"/>
    </location>
</feature>
<comment type="subcellular location">
    <subcellularLocation>
        <location evidence="1">Membrane</location>
        <topology evidence="1">Multi-pass membrane protein</topology>
    </subcellularLocation>
</comment>
<evidence type="ECO:0000313" key="8">
    <source>
        <dbReference type="EMBL" id="KAK4397803.1"/>
    </source>
</evidence>
<sequence length="278" mass="31158">MLSSEGIYTLIKSYQSQADLLLKNYVSAESFVIDTSIIIGIFACKTVYDLSRLMSAGYFKSYLNLTKSQQIEWSNRAISTFHAVYIATMSLYLLFWSDLYSDDLLHGPITLRSSKLSVFVLGVSVGYFLSDFGMIIWCYPSLGGMEYVIHHILSLVGVVYTMVTGEGQLYTYMVLVSEATTPWINLRCRNEEVQRIYCKWSSNIHSMAGRENSMVHVFVLSCVPAFRSGEANAHNWNYLGAASSRAAFCHEFAVVSENIQGIAEDVGQEGVSVYLDNC</sequence>
<reference evidence="8" key="1">
    <citation type="submission" date="2020-06" db="EMBL/GenBank/DDBJ databases">
        <authorList>
            <person name="Li T."/>
            <person name="Hu X."/>
            <person name="Zhang T."/>
            <person name="Song X."/>
            <person name="Zhang H."/>
            <person name="Dai N."/>
            <person name="Sheng W."/>
            <person name="Hou X."/>
            <person name="Wei L."/>
        </authorList>
    </citation>
    <scope>NUCLEOTIDE SEQUENCE</scope>
    <source>
        <strain evidence="8">K16</strain>
        <tissue evidence="8">Leaf</tissue>
    </source>
</reference>
<reference evidence="8" key="2">
    <citation type="journal article" date="2024" name="Plant">
        <title>Genomic evolution and insights into agronomic trait innovations of Sesamum species.</title>
        <authorList>
            <person name="Miao H."/>
            <person name="Wang L."/>
            <person name="Qu L."/>
            <person name="Liu H."/>
            <person name="Sun Y."/>
            <person name="Le M."/>
            <person name="Wang Q."/>
            <person name="Wei S."/>
            <person name="Zheng Y."/>
            <person name="Lin W."/>
            <person name="Duan Y."/>
            <person name="Cao H."/>
            <person name="Xiong S."/>
            <person name="Wang X."/>
            <person name="Wei L."/>
            <person name="Li C."/>
            <person name="Ma Q."/>
            <person name="Ju M."/>
            <person name="Zhao R."/>
            <person name="Li G."/>
            <person name="Mu C."/>
            <person name="Tian Q."/>
            <person name="Mei H."/>
            <person name="Zhang T."/>
            <person name="Gao T."/>
            <person name="Zhang H."/>
        </authorList>
    </citation>
    <scope>NUCLEOTIDE SEQUENCE</scope>
    <source>
        <strain evidence="8">K16</strain>
    </source>
</reference>
<organism evidence="8 9">
    <name type="scientific">Sesamum angolense</name>
    <dbReference type="NCBI Taxonomy" id="2727404"/>
    <lineage>
        <taxon>Eukaryota</taxon>
        <taxon>Viridiplantae</taxon>
        <taxon>Streptophyta</taxon>
        <taxon>Embryophyta</taxon>
        <taxon>Tracheophyta</taxon>
        <taxon>Spermatophyta</taxon>
        <taxon>Magnoliopsida</taxon>
        <taxon>eudicotyledons</taxon>
        <taxon>Gunneridae</taxon>
        <taxon>Pentapetalae</taxon>
        <taxon>asterids</taxon>
        <taxon>lamiids</taxon>
        <taxon>Lamiales</taxon>
        <taxon>Pedaliaceae</taxon>
        <taxon>Sesamum</taxon>
    </lineage>
</organism>
<evidence type="ECO:0000313" key="9">
    <source>
        <dbReference type="Proteomes" id="UP001289374"/>
    </source>
</evidence>
<accession>A0AAE2BU88</accession>
<evidence type="ECO:0000256" key="2">
    <source>
        <dbReference type="ARBA" id="ARBA00022692"/>
    </source>
</evidence>
<evidence type="ECO:0000256" key="1">
    <source>
        <dbReference type="ARBA" id="ARBA00004141"/>
    </source>
</evidence>
<feature type="domain" description="TLC" evidence="7">
    <location>
        <begin position="68"/>
        <end position="278"/>
    </location>
</feature>
<gene>
    <name evidence="8" type="ORF">Sango_1255800</name>
</gene>
<dbReference type="GO" id="GO:0016020">
    <property type="term" value="C:membrane"/>
    <property type="evidence" value="ECO:0007669"/>
    <property type="project" value="UniProtKB-SubCell"/>
</dbReference>
<dbReference type="Proteomes" id="UP001289374">
    <property type="component" value="Unassembled WGS sequence"/>
</dbReference>
<feature type="transmembrane region" description="Helical" evidence="6">
    <location>
        <begin position="77"/>
        <end position="96"/>
    </location>
</feature>
<dbReference type="GO" id="GO:0005783">
    <property type="term" value="C:endoplasmic reticulum"/>
    <property type="evidence" value="ECO:0007669"/>
    <property type="project" value="TreeGrafter"/>
</dbReference>
<evidence type="ECO:0000256" key="5">
    <source>
        <dbReference type="PROSITE-ProRule" id="PRU00205"/>
    </source>
</evidence>
<dbReference type="EMBL" id="JACGWL010000007">
    <property type="protein sequence ID" value="KAK4397803.1"/>
    <property type="molecule type" value="Genomic_DNA"/>
</dbReference>
<proteinExistence type="predicted"/>
<keyword evidence="4 5" id="KW-0472">Membrane</keyword>
<protein>
    <recommendedName>
        <fullName evidence="7">TLC domain-containing protein</fullName>
    </recommendedName>
</protein>
<dbReference type="AlphaFoldDB" id="A0AAE2BU88"/>
<dbReference type="InterPro" id="IPR006634">
    <property type="entry name" value="TLC-dom"/>
</dbReference>
<dbReference type="GO" id="GO:0055088">
    <property type="term" value="P:lipid homeostasis"/>
    <property type="evidence" value="ECO:0007669"/>
    <property type="project" value="TreeGrafter"/>
</dbReference>
<comment type="caution">
    <text evidence="8">The sequence shown here is derived from an EMBL/GenBank/DDBJ whole genome shotgun (WGS) entry which is preliminary data.</text>
</comment>
<keyword evidence="3 6" id="KW-1133">Transmembrane helix</keyword>
<keyword evidence="2 5" id="KW-0812">Transmembrane</keyword>
<evidence type="ECO:0000256" key="4">
    <source>
        <dbReference type="ARBA" id="ARBA00023136"/>
    </source>
</evidence>
<dbReference type="PANTHER" id="PTHR13439:SF71">
    <property type="entry name" value="EXPRESSED PROTEIN"/>
    <property type="match status" value="1"/>
</dbReference>
<dbReference type="Pfam" id="PF03798">
    <property type="entry name" value="TRAM_LAG1_CLN8"/>
    <property type="match status" value="1"/>
</dbReference>
<evidence type="ECO:0000256" key="6">
    <source>
        <dbReference type="SAM" id="Phobius"/>
    </source>
</evidence>
<dbReference type="PROSITE" id="PS50922">
    <property type="entry name" value="TLC"/>
    <property type="match status" value="1"/>
</dbReference>
<dbReference type="SMART" id="SM00724">
    <property type="entry name" value="TLC"/>
    <property type="match status" value="1"/>
</dbReference>
<evidence type="ECO:0000259" key="7">
    <source>
        <dbReference type="PROSITE" id="PS50922"/>
    </source>
</evidence>
<name>A0AAE2BU88_9LAMI</name>
<dbReference type="InterPro" id="IPR050846">
    <property type="entry name" value="TLCD"/>
</dbReference>